<sequence>MADPYVVDVPLRWSDMDAYGHVNNVQYLRLLEDARVIGFREWFPGRPALLDEGIVVTRHAIEYRAPLTYRPDPVEVAMWVTSVHGAGFDLGYVVRDPAGVGEATYAVAETGLALYDFATSRPRRLEPQAREQLAAHTGEAVAFRWNRR</sequence>
<name>A0A2N3YMC0_9MICO</name>
<organism evidence="1 2">
    <name type="scientific">Phycicoccus duodecadis</name>
    <dbReference type="NCBI Taxonomy" id="173053"/>
    <lineage>
        <taxon>Bacteria</taxon>
        <taxon>Bacillati</taxon>
        <taxon>Actinomycetota</taxon>
        <taxon>Actinomycetes</taxon>
        <taxon>Micrococcales</taxon>
        <taxon>Intrasporangiaceae</taxon>
        <taxon>Phycicoccus</taxon>
    </lineage>
</organism>
<dbReference type="OrthoDB" id="9799036at2"/>
<dbReference type="Pfam" id="PF13279">
    <property type="entry name" value="4HBT_2"/>
    <property type="match status" value="1"/>
</dbReference>
<reference evidence="1 2" key="1">
    <citation type="submission" date="2017-12" db="EMBL/GenBank/DDBJ databases">
        <title>Sequencing the genomes of 1000 Actinobacteria strains.</title>
        <authorList>
            <person name="Klenk H.-P."/>
        </authorList>
    </citation>
    <scope>NUCLEOTIDE SEQUENCE [LARGE SCALE GENOMIC DNA]</scope>
    <source>
        <strain evidence="1 2">DSM 12806</strain>
    </source>
</reference>
<dbReference type="Gene3D" id="3.10.129.10">
    <property type="entry name" value="Hotdog Thioesterase"/>
    <property type="match status" value="1"/>
</dbReference>
<accession>A0A2N3YMC0</accession>
<proteinExistence type="predicted"/>
<dbReference type="GO" id="GO:0047617">
    <property type="term" value="F:fatty acyl-CoA hydrolase activity"/>
    <property type="evidence" value="ECO:0007669"/>
    <property type="project" value="TreeGrafter"/>
</dbReference>
<dbReference type="CDD" id="cd00586">
    <property type="entry name" value="4HBT"/>
    <property type="match status" value="1"/>
</dbReference>
<dbReference type="SUPFAM" id="SSF54637">
    <property type="entry name" value="Thioesterase/thiol ester dehydrase-isomerase"/>
    <property type="match status" value="1"/>
</dbReference>
<gene>
    <name evidence="1" type="ORF">ATL31_2868</name>
</gene>
<evidence type="ECO:0000313" key="2">
    <source>
        <dbReference type="Proteomes" id="UP000233781"/>
    </source>
</evidence>
<dbReference type="RefSeq" id="WP_101396399.1">
    <property type="nucleotide sequence ID" value="NZ_PJNE01000001.1"/>
</dbReference>
<dbReference type="InterPro" id="IPR050563">
    <property type="entry name" value="4-hydroxybenzoyl-CoA_TE"/>
</dbReference>
<evidence type="ECO:0000313" key="1">
    <source>
        <dbReference type="EMBL" id="PKW28015.1"/>
    </source>
</evidence>
<dbReference type="Proteomes" id="UP000233781">
    <property type="component" value="Unassembled WGS sequence"/>
</dbReference>
<dbReference type="PANTHER" id="PTHR31793">
    <property type="entry name" value="4-HYDROXYBENZOYL-COA THIOESTERASE FAMILY MEMBER"/>
    <property type="match status" value="1"/>
</dbReference>
<dbReference type="EMBL" id="PJNE01000001">
    <property type="protein sequence ID" value="PKW28015.1"/>
    <property type="molecule type" value="Genomic_DNA"/>
</dbReference>
<keyword evidence="1" id="KW-0378">Hydrolase</keyword>
<comment type="caution">
    <text evidence="1">The sequence shown here is derived from an EMBL/GenBank/DDBJ whole genome shotgun (WGS) entry which is preliminary data.</text>
</comment>
<keyword evidence="2" id="KW-1185">Reference proteome</keyword>
<dbReference type="InterPro" id="IPR029069">
    <property type="entry name" value="HotDog_dom_sf"/>
</dbReference>
<protein>
    <submittedName>
        <fullName evidence="1">Acyl-CoA thioester hydrolase</fullName>
    </submittedName>
</protein>
<dbReference type="PANTHER" id="PTHR31793:SF24">
    <property type="entry name" value="LONG-CHAIN ACYL-COA THIOESTERASE FADM"/>
    <property type="match status" value="1"/>
</dbReference>
<dbReference type="AlphaFoldDB" id="A0A2N3YMC0"/>